<organism evidence="2 3">
    <name type="scientific">Clydaea vesicula</name>
    <dbReference type="NCBI Taxonomy" id="447962"/>
    <lineage>
        <taxon>Eukaryota</taxon>
        <taxon>Fungi</taxon>
        <taxon>Fungi incertae sedis</taxon>
        <taxon>Chytridiomycota</taxon>
        <taxon>Chytridiomycota incertae sedis</taxon>
        <taxon>Chytridiomycetes</taxon>
        <taxon>Lobulomycetales</taxon>
        <taxon>Lobulomycetaceae</taxon>
        <taxon>Clydaea</taxon>
    </lineage>
</organism>
<protein>
    <submittedName>
        <fullName evidence="2">Uncharacterized protein</fullName>
    </submittedName>
</protein>
<name>A0AAD5TW81_9FUNG</name>
<feature type="compositionally biased region" description="Low complexity" evidence="1">
    <location>
        <begin position="164"/>
        <end position="186"/>
    </location>
</feature>
<keyword evidence="3" id="KW-1185">Reference proteome</keyword>
<comment type="caution">
    <text evidence="2">The sequence shown here is derived from an EMBL/GenBank/DDBJ whole genome shotgun (WGS) entry which is preliminary data.</text>
</comment>
<sequence length="263" mass="30002">MKKKTVSFNEETEIYQTYSNADYDRTAVPQNDIDEFFDEEIESHADFLNFSKTSNIENNINNSNQENIYEKVDIDPSEVSTTFDVSKVKNNVDKKAKNWKNLSSNVFNFKKKSHSNNNTSDPPYGADLSSTNSSQKSRKQKLPSVSLNPITNKITNFTKKKSQSNNPTTSLNKKSSSNKISSSSSTDTEYKLDFNKNLPAILHQNKQRKSLDNINSTTQNEDEDEEYYSLFGNDSDSDTDDIYDVSFNPTKVQETYNVISSWT</sequence>
<dbReference type="EMBL" id="JADGJW010000836">
    <property type="protein sequence ID" value="KAJ3211413.1"/>
    <property type="molecule type" value="Genomic_DNA"/>
</dbReference>
<gene>
    <name evidence="2" type="ORF">HK099_008009</name>
</gene>
<evidence type="ECO:0000256" key="1">
    <source>
        <dbReference type="SAM" id="MobiDB-lite"/>
    </source>
</evidence>
<dbReference type="AlphaFoldDB" id="A0AAD5TW81"/>
<accession>A0AAD5TW81</accession>
<reference evidence="2" key="1">
    <citation type="submission" date="2020-05" db="EMBL/GenBank/DDBJ databases">
        <title>Phylogenomic resolution of chytrid fungi.</title>
        <authorList>
            <person name="Stajich J.E."/>
            <person name="Amses K."/>
            <person name="Simmons R."/>
            <person name="Seto K."/>
            <person name="Myers J."/>
            <person name="Bonds A."/>
            <person name="Quandt C.A."/>
            <person name="Barry K."/>
            <person name="Liu P."/>
            <person name="Grigoriev I."/>
            <person name="Longcore J.E."/>
            <person name="James T.Y."/>
        </authorList>
    </citation>
    <scope>NUCLEOTIDE SEQUENCE</scope>
    <source>
        <strain evidence="2">JEL0476</strain>
    </source>
</reference>
<proteinExistence type="predicted"/>
<evidence type="ECO:0000313" key="2">
    <source>
        <dbReference type="EMBL" id="KAJ3211413.1"/>
    </source>
</evidence>
<feature type="region of interest" description="Disordered" evidence="1">
    <location>
        <begin position="110"/>
        <end position="188"/>
    </location>
</feature>
<dbReference type="Proteomes" id="UP001211065">
    <property type="component" value="Unassembled WGS sequence"/>
</dbReference>
<evidence type="ECO:0000313" key="3">
    <source>
        <dbReference type="Proteomes" id="UP001211065"/>
    </source>
</evidence>